<comment type="function">
    <text evidence="8">May be involved in fusion of retrograde transport vesicles derived from an endocytic compartment with the Golgi complex.</text>
</comment>
<evidence type="ECO:0000256" key="5">
    <source>
        <dbReference type="ARBA" id="ARBA00022989"/>
    </source>
</evidence>
<keyword evidence="2 8" id="KW-0813">Transport</keyword>
<protein>
    <recommendedName>
        <fullName evidence="8">Vesicle transport protein</fullName>
    </recommendedName>
</protein>
<keyword evidence="3 8" id="KW-0812">Transmembrane</keyword>
<feature type="transmembrane region" description="Helical" evidence="8">
    <location>
        <begin position="94"/>
        <end position="116"/>
    </location>
</feature>
<dbReference type="EMBL" id="CM026423">
    <property type="protein sequence ID" value="KAG0582012.1"/>
    <property type="molecule type" value="Genomic_DNA"/>
</dbReference>
<dbReference type="PANTHER" id="PTHR23137:SF36">
    <property type="entry name" value="VESICLE TRANSPORT PROTEIN SFT2C"/>
    <property type="match status" value="1"/>
</dbReference>
<dbReference type="Pfam" id="PF04178">
    <property type="entry name" value="Got1"/>
    <property type="match status" value="1"/>
</dbReference>
<feature type="transmembrane region" description="Helical" evidence="8">
    <location>
        <begin position="122"/>
        <end position="141"/>
    </location>
</feature>
<comment type="similarity">
    <text evidence="7 8">Belongs to the SFT2 family.</text>
</comment>
<dbReference type="InterPro" id="IPR007305">
    <property type="entry name" value="Vesicle_transpt_Got1/SFT2"/>
</dbReference>
<comment type="caution">
    <text evidence="8">Lacks conserved residue(s) required for the propagation of feature annotation.</text>
</comment>
<feature type="transmembrane region" description="Helical" evidence="8">
    <location>
        <begin position="157"/>
        <end position="174"/>
    </location>
</feature>
<sequence length="226" mass="23869">MQGWFAGPSSKAQGKEGGSLLADWNSYAASKEADEGSLSSVASAAAMDLEAGLSSAGTTLAGAFSTVTKGVRELPSSVSSAATFVPSRQSIMSFSLMVGSGVFFIMMAFTVFLPMIIVAPQKFAICFTLGCIFIMGAFFALKGPKSQALHMISKERLPFTLGFLGSMGATLYASMVLHSYIFSVFFSGIQVLALLYYVISYFPGGSAGLQFMTSFFTSAVMKCFGR</sequence>
<dbReference type="PANTHER" id="PTHR23137">
    <property type="entry name" value="VESICLE TRANSPORT PROTEIN-RELATED"/>
    <property type="match status" value="1"/>
</dbReference>
<evidence type="ECO:0000256" key="4">
    <source>
        <dbReference type="ARBA" id="ARBA00022927"/>
    </source>
</evidence>
<dbReference type="OrthoDB" id="660759at2759"/>
<evidence type="ECO:0000256" key="3">
    <source>
        <dbReference type="ARBA" id="ARBA00022692"/>
    </source>
</evidence>
<gene>
    <name evidence="9" type="ORF">KC19_3G026600</name>
</gene>
<organism evidence="9 10">
    <name type="scientific">Ceratodon purpureus</name>
    <name type="common">Fire moss</name>
    <name type="synonym">Dicranum purpureum</name>
    <dbReference type="NCBI Taxonomy" id="3225"/>
    <lineage>
        <taxon>Eukaryota</taxon>
        <taxon>Viridiplantae</taxon>
        <taxon>Streptophyta</taxon>
        <taxon>Embryophyta</taxon>
        <taxon>Bryophyta</taxon>
        <taxon>Bryophytina</taxon>
        <taxon>Bryopsida</taxon>
        <taxon>Dicranidae</taxon>
        <taxon>Pseudoditrichales</taxon>
        <taxon>Ditrichaceae</taxon>
        <taxon>Ceratodon</taxon>
    </lineage>
</organism>
<proteinExistence type="inferred from homology"/>
<evidence type="ECO:0000256" key="6">
    <source>
        <dbReference type="ARBA" id="ARBA00023136"/>
    </source>
</evidence>
<evidence type="ECO:0000256" key="2">
    <source>
        <dbReference type="ARBA" id="ARBA00022448"/>
    </source>
</evidence>
<dbReference type="AlphaFoldDB" id="A0A8T0IF60"/>
<dbReference type="GO" id="GO:0012505">
    <property type="term" value="C:endomembrane system"/>
    <property type="evidence" value="ECO:0007669"/>
    <property type="project" value="UniProtKB-ARBA"/>
</dbReference>
<dbReference type="GO" id="GO:0005737">
    <property type="term" value="C:cytoplasm"/>
    <property type="evidence" value="ECO:0007669"/>
    <property type="project" value="UniProtKB-ARBA"/>
</dbReference>
<name>A0A8T0IF60_CERPU</name>
<dbReference type="GO" id="GO:0016020">
    <property type="term" value="C:membrane"/>
    <property type="evidence" value="ECO:0007669"/>
    <property type="project" value="UniProtKB-SubCell"/>
</dbReference>
<keyword evidence="5 8" id="KW-1133">Transmembrane helix</keyword>
<dbReference type="Proteomes" id="UP000822688">
    <property type="component" value="Chromosome 3"/>
</dbReference>
<evidence type="ECO:0000313" key="10">
    <source>
        <dbReference type="Proteomes" id="UP000822688"/>
    </source>
</evidence>
<comment type="subcellular location">
    <subcellularLocation>
        <location evidence="1 8">Membrane</location>
        <topology evidence="1 8">Multi-pass membrane protein</topology>
    </subcellularLocation>
</comment>
<dbReference type="InterPro" id="IPR011691">
    <property type="entry name" value="Vesicle_transpt_SFT2"/>
</dbReference>
<evidence type="ECO:0000313" key="9">
    <source>
        <dbReference type="EMBL" id="KAG0582012.1"/>
    </source>
</evidence>
<keyword evidence="6 8" id="KW-0472">Membrane</keyword>
<keyword evidence="4 8" id="KW-0653">Protein transport</keyword>
<keyword evidence="10" id="KW-1185">Reference proteome</keyword>
<dbReference type="GO" id="GO:0015031">
    <property type="term" value="P:protein transport"/>
    <property type="evidence" value="ECO:0007669"/>
    <property type="project" value="UniProtKB-KW"/>
</dbReference>
<dbReference type="GO" id="GO:0016192">
    <property type="term" value="P:vesicle-mediated transport"/>
    <property type="evidence" value="ECO:0007669"/>
    <property type="project" value="InterPro"/>
</dbReference>
<evidence type="ECO:0000256" key="1">
    <source>
        <dbReference type="ARBA" id="ARBA00004141"/>
    </source>
</evidence>
<evidence type="ECO:0000256" key="7">
    <source>
        <dbReference type="ARBA" id="ARBA00025800"/>
    </source>
</evidence>
<reference evidence="9" key="1">
    <citation type="submission" date="2020-06" db="EMBL/GenBank/DDBJ databases">
        <title>WGS assembly of Ceratodon purpureus strain R40.</title>
        <authorList>
            <person name="Carey S.B."/>
            <person name="Jenkins J."/>
            <person name="Shu S."/>
            <person name="Lovell J.T."/>
            <person name="Sreedasyam A."/>
            <person name="Maumus F."/>
            <person name="Tiley G.P."/>
            <person name="Fernandez-Pozo N."/>
            <person name="Barry K."/>
            <person name="Chen C."/>
            <person name="Wang M."/>
            <person name="Lipzen A."/>
            <person name="Daum C."/>
            <person name="Saski C.A."/>
            <person name="Payton A.C."/>
            <person name="Mcbreen J.C."/>
            <person name="Conrad R.E."/>
            <person name="Kollar L.M."/>
            <person name="Olsson S."/>
            <person name="Huttunen S."/>
            <person name="Landis J.B."/>
            <person name="Wickett N.J."/>
            <person name="Johnson M.G."/>
            <person name="Rensing S.A."/>
            <person name="Grimwood J."/>
            <person name="Schmutz J."/>
            <person name="Mcdaniel S.F."/>
        </authorList>
    </citation>
    <scope>NUCLEOTIDE SEQUENCE</scope>
    <source>
        <strain evidence="9">R40</strain>
    </source>
</reference>
<evidence type="ECO:0000256" key="8">
    <source>
        <dbReference type="RuleBase" id="RU363111"/>
    </source>
</evidence>
<comment type="caution">
    <text evidence="9">The sequence shown here is derived from an EMBL/GenBank/DDBJ whole genome shotgun (WGS) entry which is preliminary data.</text>
</comment>
<accession>A0A8T0IF60</accession>